<evidence type="ECO:0000256" key="1">
    <source>
        <dbReference type="ARBA" id="ARBA00004141"/>
    </source>
</evidence>
<organism evidence="10 11">
    <name type="scientific">Microbispora siamensis</name>
    <dbReference type="NCBI Taxonomy" id="564413"/>
    <lineage>
        <taxon>Bacteria</taxon>
        <taxon>Bacillati</taxon>
        <taxon>Actinomycetota</taxon>
        <taxon>Actinomycetes</taxon>
        <taxon>Streptosporangiales</taxon>
        <taxon>Streptosporangiaceae</taxon>
        <taxon>Microbispora</taxon>
    </lineage>
</organism>
<feature type="transmembrane region" description="Helical" evidence="9">
    <location>
        <begin position="205"/>
        <end position="222"/>
    </location>
</feature>
<dbReference type="NCBIfam" id="TIGR02210">
    <property type="entry name" value="rodA_shape"/>
    <property type="match status" value="1"/>
</dbReference>
<dbReference type="EMBL" id="BOOF01000003">
    <property type="protein sequence ID" value="GIH59834.1"/>
    <property type="molecule type" value="Genomic_DNA"/>
</dbReference>
<dbReference type="Pfam" id="PF01098">
    <property type="entry name" value="FTSW_RODA_SPOVE"/>
    <property type="match status" value="1"/>
</dbReference>
<keyword evidence="4" id="KW-0133">Cell shape</keyword>
<dbReference type="InterPro" id="IPR011923">
    <property type="entry name" value="RodA/MrdB"/>
</dbReference>
<feature type="transmembrane region" description="Helical" evidence="9">
    <location>
        <begin position="180"/>
        <end position="199"/>
    </location>
</feature>
<feature type="transmembrane region" description="Helical" evidence="9">
    <location>
        <begin position="229"/>
        <end position="247"/>
    </location>
</feature>
<accession>A0ABQ4GEL2</accession>
<keyword evidence="11" id="KW-1185">Reference proteome</keyword>
<evidence type="ECO:0000313" key="11">
    <source>
        <dbReference type="Proteomes" id="UP000660454"/>
    </source>
</evidence>
<feature type="transmembrane region" description="Helical" evidence="9">
    <location>
        <begin position="88"/>
        <end position="105"/>
    </location>
</feature>
<feature type="transmembrane region" description="Helical" evidence="9">
    <location>
        <begin position="382"/>
        <end position="403"/>
    </location>
</feature>
<reference evidence="10 11" key="1">
    <citation type="submission" date="2021-01" db="EMBL/GenBank/DDBJ databases">
        <title>Whole genome shotgun sequence of Microbispora siamensis NBRC 104113.</title>
        <authorList>
            <person name="Komaki H."/>
            <person name="Tamura T."/>
        </authorList>
    </citation>
    <scope>NUCLEOTIDE SEQUENCE [LARGE SCALE GENOMIC DNA]</scope>
    <source>
        <strain evidence="10 11">NBRC 104113</strain>
    </source>
</reference>
<dbReference type="EC" id="2.4.99.28" evidence="7"/>
<protein>
    <recommendedName>
        <fullName evidence="7">peptidoglycan glycosyltransferase</fullName>
        <ecNumber evidence="7">2.4.99.28</ecNumber>
    </recommendedName>
</protein>
<dbReference type="InterPro" id="IPR001182">
    <property type="entry name" value="FtsW/RodA"/>
</dbReference>
<evidence type="ECO:0000256" key="7">
    <source>
        <dbReference type="ARBA" id="ARBA00044770"/>
    </source>
</evidence>
<feature type="transmembrane region" description="Helical" evidence="9">
    <location>
        <begin position="117"/>
        <end position="136"/>
    </location>
</feature>
<evidence type="ECO:0000256" key="5">
    <source>
        <dbReference type="ARBA" id="ARBA00022989"/>
    </source>
</evidence>
<comment type="pathway">
    <text evidence="2">Cell wall biogenesis; peptidoglycan biosynthesis.</text>
</comment>
<dbReference type="RefSeq" id="WP_204046997.1">
    <property type="nucleotide sequence ID" value="NZ_BOOF01000003.1"/>
</dbReference>
<comment type="catalytic activity">
    <reaction evidence="8">
        <text>[GlcNAc-(1-&gt;4)-Mur2Ac(oyl-L-Ala-gamma-D-Glu-L-Lys-D-Ala-D-Ala)](n)-di-trans,octa-cis-undecaprenyl diphosphate + beta-D-GlcNAc-(1-&gt;4)-Mur2Ac(oyl-L-Ala-gamma-D-Glu-L-Lys-D-Ala-D-Ala)-di-trans,octa-cis-undecaprenyl diphosphate = [GlcNAc-(1-&gt;4)-Mur2Ac(oyl-L-Ala-gamma-D-Glu-L-Lys-D-Ala-D-Ala)](n+1)-di-trans,octa-cis-undecaprenyl diphosphate + di-trans,octa-cis-undecaprenyl diphosphate + H(+)</text>
        <dbReference type="Rhea" id="RHEA:23708"/>
        <dbReference type="Rhea" id="RHEA-COMP:9602"/>
        <dbReference type="Rhea" id="RHEA-COMP:9603"/>
        <dbReference type="ChEBI" id="CHEBI:15378"/>
        <dbReference type="ChEBI" id="CHEBI:58405"/>
        <dbReference type="ChEBI" id="CHEBI:60033"/>
        <dbReference type="ChEBI" id="CHEBI:78435"/>
        <dbReference type="EC" id="2.4.99.28"/>
    </reaction>
</comment>
<dbReference type="InterPro" id="IPR018365">
    <property type="entry name" value="Cell_cycle_FtsW-rel_CS"/>
</dbReference>
<evidence type="ECO:0000313" key="10">
    <source>
        <dbReference type="EMBL" id="GIH59834.1"/>
    </source>
</evidence>
<dbReference type="PANTHER" id="PTHR30474:SF14">
    <property type="entry name" value="CELL CYCLE PROTEIN"/>
    <property type="match status" value="1"/>
</dbReference>
<proteinExistence type="predicted"/>
<dbReference type="PANTHER" id="PTHR30474">
    <property type="entry name" value="CELL CYCLE PROTEIN"/>
    <property type="match status" value="1"/>
</dbReference>
<evidence type="ECO:0000256" key="6">
    <source>
        <dbReference type="ARBA" id="ARBA00023136"/>
    </source>
</evidence>
<keyword evidence="3 9" id="KW-0812">Transmembrane</keyword>
<evidence type="ECO:0000256" key="3">
    <source>
        <dbReference type="ARBA" id="ARBA00022692"/>
    </source>
</evidence>
<name>A0ABQ4GEL2_9ACTN</name>
<gene>
    <name evidence="10" type="ORF">Msi02_06510</name>
</gene>
<evidence type="ECO:0000256" key="9">
    <source>
        <dbReference type="SAM" id="Phobius"/>
    </source>
</evidence>
<evidence type="ECO:0000256" key="8">
    <source>
        <dbReference type="ARBA" id="ARBA00049902"/>
    </source>
</evidence>
<sequence>MTVPAPVRPRPTPPAPYRWPVRPASSAVRSASRSAARLARRVAGGVPDWGLAGAAGALCLVGVVLVWASTGPRLAAEGEDPRTYLRRQLLNVAVGAVVMVAFALADHGALRAWTPPLYALGCLGLLAVLTPLGRTVNGAQSWLGAGALQVQPSELVKPALVLILAMLLGEQPDGEHRPRGAQVLLALAVAAVPLGLVMLQPDLGTFTIIAAITFGMLVAAGVRWRWIGLLASAGAAAAVLAWVLGLLRPHQVHRLLTFADPLADPQGAGYNAAQALITVGSGGLSGRGLLRGDQTGGGFVPEQHTDFVFTVAGEELGFAGSALVLLLLWAVLARGLRVAARAASPYGTLAAAGIVCWFGVQTFVNVGMVVGLLPIVGVPLPLVSYGGSSVVACLAAVGVLMSVRGQDVRRL</sequence>
<evidence type="ECO:0000256" key="2">
    <source>
        <dbReference type="ARBA" id="ARBA00004752"/>
    </source>
</evidence>
<keyword evidence="6 9" id="KW-0472">Membrane</keyword>
<comment type="subcellular location">
    <subcellularLocation>
        <location evidence="1">Membrane</location>
        <topology evidence="1">Multi-pass membrane protein</topology>
    </subcellularLocation>
</comment>
<dbReference type="Proteomes" id="UP000660454">
    <property type="component" value="Unassembled WGS sequence"/>
</dbReference>
<dbReference type="PROSITE" id="PS00428">
    <property type="entry name" value="FTSW_RODA_SPOVE"/>
    <property type="match status" value="1"/>
</dbReference>
<feature type="transmembrane region" description="Helical" evidence="9">
    <location>
        <begin position="316"/>
        <end position="336"/>
    </location>
</feature>
<evidence type="ECO:0000256" key="4">
    <source>
        <dbReference type="ARBA" id="ARBA00022960"/>
    </source>
</evidence>
<feature type="transmembrane region" description="Helical" evidence="9">
    <location>
        <begin position="348"/>
        <end position="376"/>
    </location>
</feature>
<keyword evidence="5 9" id="KW-1133">Transmembrane helix</keyword>
<comment type="caution">
    <text evidence="10">The sequence shown here is derived from an EMBL/GenBank/DDBJ whole genome shotgun (WGS) entry which is preliminary data.</text>
</comment>
<feature type="transmembrane region" description="Helical" evidence="9">
    <location>
        <begin position="49"/>
        <end position="68"/>
    </location>
</feature>